<dbReference type="PANTHER" id="PTHR36455">
    <property type="match status" value="1"/>
</dbReference>
<dbReference type="Proteomes" id="UP000325255">
    <property type="component" value="Unassembled WGS sequence"/>
</dbReference>
<proteinExistence type="predicted"/>
<keyword evidence="2" id="KW-1185">Reference proteome</keyword>
<dbReference type="OrthoDB" id="9801450at2"/>
<accession>A0A5M6II86</accession>
<dbReference type="NCBIfam" id="NF033819">
    <property type="entry name" value="IS66_TnpB"/>
    <property type="match status" value="1"/>
</dbReference>
<dbReference type="PANTHER" id="PTHR36455:SF1">
    <property type="entry name" value="BLR8292 PROTEIN"/>
    <property type="match status" value="1"/>
</dbReference>
<evidence type="ECO:0000313" key="2">
    <source>
        <dbReference type="Proteomes" id="UP000325255"/>
    </source>
</evidence>
<dbReference type="Pfam" id="PF05717">
    <property type="entry name" value="TnpB_IS66"/>
    <property type="match status" value="1"/>
</dbReference>
<dbReference type="InterPro" id="IPR008878">
    <property type="entry name" value="Transposase_IS66_Orf2"/>
</dbReference>
<gene>
    <name evidence="1" type="primary">tnpB</name>
    <name evidence="1" type="ORF">F1189_31260</name>
</gene>
<name>A0A5M6II86_9PROT</name>
<reference evidence="1 2" key="1">
    <citation type="submission" date="2019-09" db="EMBL/GenBank/DDBJ databases">
        <title>Genome sequence of Rhodovastum atsumiense, a diverse member of the Acetobacteraceae family of non-sulfur purple photosynthetic bacteria.</title>
        <authorList>
            <person name="Meyer T."/>
            <person name="Kyndt J."/>
        </authorList>
    </citation>
    <scope>NUCLEOTIDE SEQUENCE [LARGE SCALE GENOMIC DNA]</scope>
    <source>
        <strain evidence="1 2">DSM 21279</strain>
    </source>
</reference>
<dbReference type="RefSeq" id="WP_150045777.1">
    <property type="nucleotide sequence ID" value="NZ_OW485604.1"/>
</dbReference>
<protein>
    <submittedName>
        <fullName evidence="1">IS66 family insertion sequence element accessory protein TnpB</fullName>
    </submittedName>
</protein>
<evidence type="ECO:0000313" key="1">
    <source>
        <dbReference type="EMBL" id="KAA5607981.1"/>
    </source>
</evidence>
<dbReference type="AlphaFoldDB" id="A0A5M6II86"/>
<sequence length="117" mass="13000">MISIAPGTKVYLACRPVSMRYGFDGLAAQVKQVLEADPFSGHLFLFRSKRADYLKILHYDGTGLCLFAKRLESGKFVWPPIVDGGMVLTPAQLALLLEAIDWRRTVAPDLPRRPVAV</sequence>
<comment type="caution">
    <text evidence="1">The sequence shown here is derived from an EMBL/GenBank/DDBJ whole genome shotgun (WGS) entry which is preliminary data.</text>
</comment>
<organism evidence="1 2">
    <name type="scientific">Rhodovastum atsumiense</name>
    <dbReference type="NCBI Taxonomy" id="504468"/>
    <lineage>
        <taxon>Bacteria</taxon>
        <taxon>Pseudomonadati</taxon>
        <taxon>Pseudomonadota</taxon>
        <taxon>Alphaproteobacteria</taxon>
        <taxon>Acetobacterales</taxon>
        <taxon>Acetobacteraceae</taxon>
        <taxon>Rhodovastum</taxon>
    </lineage>
</organism>
<dbReference type="EMBL" id="VWPK01000119">
    <property type="protein sequence ID" value="KAA5607981.1"/>
    <property type="molecule type" value="Genomic_DNA"/>
</dbReference>